<evidence type="ECO:0000256" key="2">
    <source>
        <dbReference type="ARBA" id="ARBA00022525"/>
    </source>
</evidence>
<dbReference type="InterPro" id="IPR036201">
    <property type="entry name" value="Pacifastin_dom_sf"/>
</dbReference>
<dbReference type="Pfam" id="PF05375">
    <property type="entry name" value="Pacifastin_I"/>
    <property type="match status" value="1"/>
</dbReference>
<keyword evidence="2" id="KW-0964">Secreted</keyword>
<evidence type="ECO:0000256" key="3">
    <source>
        <dbReference type="ARBA" id="ARBA00022690"/>
    </source>
</evidence>
<accession>A0A2W1BC80</accession>
<keyword evidence="12" id="KW-1185">Reference proteome</keyword>
<dbReference type="Proteomes" id="UP000249218">
    <property type="component" value="Unassembled WGS sequence"/>
</dbReference>
<protein>
    <recommendedName>
        <fullName evidence="10">Pacifastin domain-containing protein</fullName>
    </recommendedName>
</protein>
<keyword evidence="9" id="KW-0732">Signal</keyword>
<feature type="region of interest" description="Disordered" evidence="8">
    <location>
        <begin position="76"/>
        <end position="95"/>
    </location>
</feature>
<reference evidence="11 12" key="1">
    <citation type="journal article" date="2017" name="BMC Biol.">
        <title>Genomic innovations, transcriptional plasticity and gene loss underlying the evolution and divergence of two highly polyphagous and invasive Helicoverpa pest species.</title>
        <authorList>
            <person name="Pearce S.L."/>
            <person name="Clarke D.F."/>
            <person name="East P.D."/>
            <person name="Elfekih S."/>
            <person name="Gordon K.H."/>
            <person name="Jermiin L.S."/>
            <person name="McGaughran A."/>
            <person name="Oakeshott J.G."/>
            <person name="Papanikolaou A."/>
            <person name="Perera O.P."/>
            <person name="Rane R.V."/>
            <person name="Richards S."/>
            <person name="Tay W.T."/>
            <person name="Walsh T.K."/>
            <person name="Anderson A."/>
            <person name="Anderson C.J."/>
            <person name="Asgari S."/>
            <person name="Board P.G."/>
            <person name="Bretschneider A."/>
            <person name="Campbell P.M."/>
            <person name="Chertemps T."/>
            <person name="Christeller J.T."/>
            <person name="Coppin C.W."/>
            <person name="Downes S.J."/>
            <person name="Duan G."/>
            <person name="Farnsworth C.A."/>
            <person name="Good R.T."/>
            <person name="Han L.B."/>
            <person name="Han Y.C."/>
            <person name="Hatje K."/>
            <person name="Horne I."/>
            <person name="Huang Y.P."/>
            <person name="Hughes D.S."/>
            <person name="Jacquin-Joly E."/>
            <person name="James W."/>
            <person name="Jhangiani S."/>
            <person name="Kollmar M."/>
            <person name="Kuwar S.S."/>
            <person name="Li S."/>
            <person name="Liu N.Y."/>
            <person name="Maibeche M.T."/>
            <person name="Miller J.R."/>
            <person name="Montagne N."/>
            <person name="Perry T."/>
            <person name="Qu J."/>
            <person name="Song S.V."/>
            <person name="Sutton G.G."/>
            <person name="Vogel H."/>
            <person name="Walenz B.P."/>
            <person name="Xu W."/>
            <person name="Zhang H.J."/>
            <person name="Zou Z."/>
            <person name="Batterham P."/>
            <person name="Edwards O.R."/>
            <person name="Feyereisen R."/>
            <person name="Gibbs R.A."/>
            <person name="Heckel D.G."/>
            <person name="McGrath A."/>
            <person name="Robin C."/>
            <person name="Scherer S.E."/>
            <person name="Worley K.C."/>
            <person name="Wu Y.D."/>
        </authorList>
    </citation>
    <scope>NUCLEOTIDE SEQUENCE [LARGE SCALE GENOMIC DNA]</scope>
    <source>
        <strain evidence="11">Harm_GR_Male_#8</strain>
        <tissue evidence="11">Whole organism</tissue>
    </source>
</reference>
<proteinExistence type="inferred from homology"/>
<name>A0A2W1BC80_HELAM</name>
<evidence type="ECO:0000256" key="8">
    <source>
        <dbReference type="SAM" id="MobiDB-lite"/>
    </source>
</evidence>
<feature type="domain" description="Pacifastin" evidence="10">
    <location>
        <begin position="299"/>
        <end position="333"/>
    </location>
</feature>
<feature type="site" description="Reactive bond" evidence="7">
    <location>
        <begin position="327"/>
        <end position="328"/>
    </location>
</feature>
<evidence type="ECO:0000256" key="7">
    <source>
        <dbReference type="PROSITE-ProRule" id="PRU00776"/>
    </source>
</evidence>
<feature type="disulfide bond" evidence="7">
    <location>
        <begin position="312"/>
        <end position="330"/>
    </location>
</feature>
<evidence type="ECO:0000313" key="12">
    <source>
        <dbReference type="Proteomes" id="UP000249218"/>
    </source>
</evidence>
<dbReference type="AlphaFoldDB" id="A0A2W1BC80"/>
<feature type="signal peptide" evidence="9">
    <location>
        <begin position="1"/>
        <end position="20"/>
    </location>
</feature>
<dbReference type="GO" id="GO:0005576">
    <property type="term" value="C:extracellular region"/>
    <property type="evidence" value="ECO:0007669"/>
    <property type="project" value="UniProtKB-SubCell"/>
</dbReference>
<evidence type="ECO:0000313" key="11">
    <source>
        <dbReference type="EMBL" id="PZC72031.1"/>
    </source>
</evidence>
<evidence type="ECO:0000256" key="9">
    <source>
        <dbReference type="SAM" id="SignalP"/>
    </source>
</evidence>
<evidence type="ECO:0000256" key="5">
    <source>
        <dbReference type="ARBA" id="ARBA00023157"/>
    </source>
</evidence>
<dbReference type="SUPFAM" id="SSF57283">
    <property type="entry name" value="PMP inhibitors"/>
    <property type="match status" value="3"/>
</dbReference>
<keyword evidence="5 7" id="KW-1015">Disulfide bond</keyword>
<keyword evidence="4 7" id="KW-0722">Serine protease inhibitor</keyword>
<feature type="chain" id="PRO_5015931475" description="Pacifastin domain-containing protein" evidence="9">
    <location>
        <begin position="21"/>
        <end position="351"/>
    </location>
</feature>
<sequence length="351" mass="39859">MLISLLTFITTLVFLKGSDSALSNVTNASDLPEIKHGMKCVYGKKYRMDCNTCHCGHRNNLLCTKIACIESGKTKNDGEISEEEPNDAEKNREGIEKRKRLRRIVRRENKRYLRTDSPAFPPLPPSRKCFAGRLYQEDCKRCFCKANRVPACSAHNACIQPKLPRELVPEDLRPPVKDSEFRDLPVLPHTASPCAPGTTYKVDCNVCLCNEYQNLLCDKLLCVSFADIHRAEAVKKSGLPCNANDNAENSVLQSKCVQCSCNGTTFCEAKGDCVAETEVMMRTYNSRRNGSRLTFDLNKEKCIPNHIYKDDCNKCYCQEDETLRCTQKICLNYNQALEMEKEHKYLEEHGL</sequence>
<keyword evidence="3 7" id="KW-0646">Protease inhibitor</keyword>
<organism evidence="11 12">
    <name type="scientific">Helicoverpa armigera</name>
    <name type="common">Cotton bollworm</name>
    <name type="synonym">Heliothis armigera</name>
    <dbReference type="NCBI Taxonomy" id="29058"/>
    <lineage>
        <taxon>Eukaryota</taxon>
        <taxon>Metazoa</taxon>
        <taxon>Ecdysozoa</taxon>
        <taxon>Arthropoda</taxon>
        <taxon>Hexapoda</taxon>
        <taxon>Insecta</taxon>
        <taxon>Pterygota</taxon>
        <taxon>Neoptera</taxon>
        <taxon>Endopterygota</taxon>
        <taxon>Lepidoptera</taxon>
        <taxon>Glossata</taxon>
        <taxon>Ditrysia</taxon>
        <taxon>Noctuoidea</taxon>
        <taxon>Noctuidae</taxon>
        <taxon>Heliothinae</taxon>
        <taxon>Helicoverpa</taxon>
    </lineage>
</organism>
<evidence type="ECO:0000256" key="4">
    <source>
        <dbReference type="ARBA" id="ARBA00022900"/>
    </source>
</evidence>
<feature type="disulfide bond" evidence="7">
    <location>
        <begin position="315"/>
        <end position="325"/>
    </location>
</feature>
<feature type="disulfide bond" evidence="7">
    <location>
        <begin position="302"/>
        <end position="317"/>
    </location>
</feature>
<evidence type="ECO:0000259" key="10">
    <source>
        <dbReference type="PROSITE" id="PS51446"/>
    </source>
</evidence>
<evidence type="ECO:0000256" key="6">
    <source>
        <dbReference type="ARBA" id="ARBA00029459"/>
    </source>
</evidence>
<comment type="subcellular location">
    <subcellularLocation>
        <location evidence="1">Secreted</location>
    </subcellularLocation>
</comment>
<comment type="similarity">
    <text evidence="6 7">Belongs to the protease inhibitor I19 family.</text>
</comment>
<dbReference type="InterPro" id="IPR008037">
    <property type="entry name" value="Pacifastin_dom"/>
</dbReference>
<dbReference type="EMBL" id="KZ150228">
    <property type="protein sequence ID" value="PZC72031.1"/>
    <property type="molecule type" value="Genomic_DNA"/>
</dbReference>
<dbReference type="GO" id="GO:0004867">
    <property type="term" value="F:serine-type endopeptidase inhibitor activity"/>
    <property type="evidence" value="ECO:0007669"/>
    <property type="project" value="UniProtKB-UniRule"/>
</dbReference>
<dbReference type="OrthoDB" id="7168090at2759"/>
<dbReference type="PROSITE" id="PS51446">
    <property type="entry name" value="PACIFASTIN"/>
    <property type="match status" value="1"/>
</dbReference>
<gene>
    <name evidence="11" type="primary">HaOG212044</name>
    <name evidence="11" type="ORF">B5X24_HaOG212044</name>
</gene>
<evidence type="ECO:0000256" key="1">
    <source>
        <dbReference type="ARBA" id="ARBA00004613"/>
    </source>
</evidence>